<organism evidence="2 3">
    <name type="scientific">Taibaiella chishuiensis</name>
    <dbReference type="NCBI Taxonomy" id="1434707"/>
    <lineage>
        <taxon>Bacteria</taxon>
        <taxon>Pseudomonadati</taxon>
        <taxon>Bacteroidota</taxon>
        <taxon>Chitinophagia</taxon>
        <taxon>Chitinophagales</taxon>
        <taxon>Chitinophagaceae</taxon>
        <taxon>Taibaiella</taxon>
    </lineage>
</organism>
<dbReference type="Proteomes" id="UP000240572">
    <property type="component" value="Unassembled WGS sequence"/>
</dbReference>
<keyword evidence="3" id="KW-1185">Reference proteome</keyword>
<gene>
    <name evidence="2" type="ORF">B0I18_10468</name>
</gene>
<sequence length="224" mass="25692">MKRFLWITLLSLTCYSMHAQEVYNSSGRGGEARYKANQTKKGFDPNRLIFGGGLGLSFGNTTAVSVAPIFGYRITDNFAAGVSLGYQYFRVKNYIPVYNYQTSGYDYYDYKSSVFSTGLWARYVFLQNFFVHAEFEYNFMSFNDYYSDYNGVYSTKTKYNVPCLLLGGGYRQPVGEHLSFVIMALYDVLQDIPGNTRRDQQGNRYSLSPYADRIDFRIGVNIGF</sequence>
<evidence type="ECO:0000313" key="3">
    <source>
        <dbReference type="Proteomes" id="UP000240572"/>
    </source>
</evidence>
<accession>A0A2P8D431</accession>
<protein>
    <recommendedName>
        <fullName evidence="4">Outer membrane protein with beta-barrel domain</fullName>
    </recommendedName>
</protein>
<evidence type="ECO:0000256" key="1">
    <source>
        <dbReference type="SAM" id="SignalP"/>
    </source>
</evidence>
<feature type="signal peptide" evidence="1">
    <location>
        <begin position="1"/>
        <end position="19"/>
    </location>
</feature>
<name>A0A2P8D431_9BACT</name>
<evidence type="ECO:0000313" key="2">
    <source>
        <dbReference type="EMBL" id="PSK91974.1"/>
    </source>
</evidence>
<reference evidence="2 3" key="1">
    <citation type="submission" date="2018-03" db="EMBL/GenBank/DDBJ databases">
        <title>Genomic Encyclopedia of Type Strains, Phase III (KMG-III): the genomes of soil and plant-associated and newly described type strains.</title>
        <authorList>
            <person name="Whitman W."/>
        </authorList>
    </citation>
    <scope>NUCLEOTIDE SEQUENCE [LARGE SCALE GENOMIC DNA]</scope>
    <source>
        <strain evidence="2 3">CGMCC 1.12700</strain>
    </source>
</reference>
<dbReference type="AlphaFoldDB" id="A0A2P8D431"/>
<feature type="chain" id="PRO_5015189571" description="Outer membrane protein with beta-barrel domain" evidence="1">
    <location>
        <begin position="20"/>
        <end position="224"/>
    </location>
</feature>
<keyword evidence="1" id="KW-0732">Signal</keyword>
<dbReference type="OrthoDB" id="1098580at2"/>
<proteinExistence type="predicted"/>
<dbReference type="RefSeq" id="WP_106523055.1">
    <property type="nucleotide sequence ID" value="NZ_PYGD01000004.1"/>
</dbReference>
<evidence type="ECO:0008006" key="4">
    <source>
        <dbReference type="Google" id="ProtNLM"/>
    </source>
</evidence>
<comment type="caution">
    <text evidence="2">The sequence shown here is derived from an EMBL/GenBank/DDBJ whole genome shotgun (WGS) entry which is preliminary data.</text>
</comment>
<dbReference type="EMBL" id="PYGD01000004">
    <property type="protein sequence ID" value="PSK91974.1"/>
    <property type="molecule type" value="Genomic_DNA"/>
</dbReference>